<gene>
    <name evidence="2" type="ORF">PMACD_LOCUS10717</name>
</gene>
<organism evidence="2 3">
    <name type="scientific">Pieris macdunnoughi</name>
    <dbReference type="NCBI Taxonomy" id="345717"/>
    <lineage>
        <taxon>Eukaryota</taxon>
        <taxon>Metazoa</taxon>
        <taxon>Ecdysozoa</taxon>
        <taxon>Arthropoda</taxon>
        <taxon>Hexapoda</taxon>
        <taxon>Insecta</taxon>
        <taxon>Pterygota</taxon>
        <taxon>Neoptera</taxon>
        <taxon>Endopterygota</taxon>
        <taxon>Lepidoptera</taxon>
        <taxon>Glossata</taxon>
        <taxon>Ditrysia</taxon>
        <taxon>Papilionoidea</taxon>
        <taxon>Pieridae</taxon>
        <taxon>Pierinae</taxon>
        <taxon>Pieris</taxon>
    </lineage>
</organism>
<dbReference type="AlphaFoldDB" id="A0A821UQN4"/>
<keyword evidence="3" id="KW-1185">Reference proteome</keyword>
<dbReference type="Proteomes" id="UP000663880">
    <property type="component" value="Unassembled WGS sequence"/>
</dbReference>
<feature type="compositionally biased region" description="Acidic residues" evidence="1">
    <location>
        <begin position="184"/>
        <end position="193"/>
    </location>
</feature>
<name>A0A821UQN4_9NEOP</name>
<feature type="region of interest" description="Disordered" evidence="1">
    <location>
        <begin position="103"/>
        <end position="130"/>
    </location>
</feature>
<accession>A0A821UQN4</accession>
<protein>
    <recommendedName>
        <fullName evidence="4">Gem-associated protein 8</fullName>
    </recommendedName>
</protein>
<feature type="region of interest" description="Disordered" evidence="1">
    <location>
        <begin position="171"/>
        <end position="193"/>
    </location>
</feature>
<feature type="compositionally biased region" description="Basic and acidic residues" evidence="1">
    <location>
        <begin position="171"/>
        <end position="180"/>
    </location>
</feature>
<evidence type="ECO:0000313" key="3">
    <source>
        <dbReference type="Proteomes" id="UP000663880"/>
    </source>
</evidence>
<proteinExistence type="predicted"/>
<evidence type="ECO:0000313" key="2">
    <source>
        <dbReference type="EMBL" id="CAF4893992.1"/>
    </source>
</evidence>
<evidence type="ECO:0008006" key="4">
    <source>
        <dbReference type="Google" id="ProtNLM"/>
    </source>
</evidence>
<dbReference type="EMBL" id="CAJOBZ010000032">
    <property type="protein sequence ID" value="CAF4893992.1"/>
    <property type="molecule type" value="Genomic_DNA"/>
</dbReference>
<feature type="region of interest" description="Disordered" evidence="1">
    <location>
        <begin position="1"/>
        <end position="43"/>
    </location>
</feature>
<reference evidence="2" key="1">
    <citation type="submission" date="2021-02" db="EMBL/GenBank/DDBJ databases">
        <authorList>
            <person name="Steward A R."/>
        </authorList>
    </citation>
    <scope>NUCLEOTIDE SEQUENCE</scope>
</reference>
<dbReference type="OrthoDB" id="5989213at2759"/>
<evidence type="ECO:0000256" key="1">
    <source>
        <dbReference type="SAM" id="MobiDB-lite"/>
    </source>
</evidence>
<feature type="compositionally biased region" description="Basic residues" evidence="1">
    <location>
        <begin position="24"/>
        <end position="41"/>
    </location>
</feature>
<comment type="caution">
    <text evidence="2">The sequence shown here is derived from an EMBL/GenBank/DDBJ whole genome shotgun (WGS) entry which is preliminary data.</text>
</comment>
<sequence length="240" mass="28634">MNTTKVNKNKSHPQPSKIETEKVRTKKAKRKRKHSFKRCRKETKNNQFSIAMSTWAQNFTMASNWQMKHELAFWKARAKTLEYENRLLHDVIKKNYLKTSEVSIESDDQKNDESETQQDQSQQNNINGAECYEDIVEDDDDDSMEDENDDFVVSEEFIEFVRANAKFKEDARQERERLRTQQDTTEEQVEEDNVMTEDKLKELYGEKWQKICALEMSLLTDFINKRDKATYWPNIPFNFS</sequence>